<evidence type="ECO:0000313" key="3">
    <source>
        <dbReference type="Proteomes" id="UP001185015"/>
    </source>
</evidence>
<evidence type="ECO:0000256" key="1">
    <source>
        <dbReference type="SAM" id="MobiDB-lite"/>
    </source>
</evidence>
<sequence>MKIRTFSAIAVAFMLVSLLAVSAMAVGQERGAGMNSFIDADGDGVCDNLIDADGDDVCDNFIDEDGDGINDNSLGLGHGSRDGNGDKKQERRGDRTCIE</sequence>
<feature type="region of interest" description="Disordered" evidence="1">
    <location>
        <begin position="68"/>
        <end position="99"/>
    </location>
</feature>
<proteinExistence type="predicted"/>
<dbReference type="Proteomes" id="UP001185015">
    <property type="component" value="Unassembled WGS sequence"/>
</dbReference>
<keyword evidence="3" id="KW-1185">Reference proteome</keyword>
<dbReference type="RefSeq" id="WP_270095554.1">
    <property type="nucleotide sequence ID" value="NZ_JAQFFK010000001.1"/>
</dbReference>
<dbReference type="EMBL" id="JAVDQI010000006">
    <property type="protein sequence ID" value="MDR6223246.1"/>
    <property type="molecule type" value="Genomic_DNA"/>
</dbReference>
<feature type="compositionally biased region" description="Basic and acidic residues" evidence="1">
    <location>
        <begin position="79"/>
        <end position="99"/>
    </location>
</feature>
<gene>
    <name evidence="2" type="ORF">J2750_001711</name>
</gene>
<dbReference type="AlphaFoldDB" id="A0AA90TZU6"/>
<organism evidence="2 3">
    <name type="scientific">Methanococcoides alaskense</name>
    <dbReference type="NCBI Taxonomy" id="325778"/>
    <lineage>
        <taxon>Archaea</taxon>
        <taxon>Methanobacteriati</taxon>
        <taxon>Methanobacteriota</taxon>
        <taxon>Stenosarchaea group</taxon>
        <taxon>Methanomicrobia</taxon>
        <taxon>Methanosarcinales</taxon>
        <taxon>Methanosarcinaceae</taxon>
        <taxon>Methanococcoides</taxon>
    </lineage>
</organism>
<comment type="caution">
    <text evidence="2">The sequence shown here is derived from an EMBL/GenBank/DDBJ whole genome shotgun (WGS) entry which is preliminary data.</text>
</comment>
<reference evidence="2 3" key="1">
    <citation type="submission" date="2023-07" db="EMBL/GenBank/DDBJ databases">
        <title>Genomic Encyclopedia of Type Strains, Phase IV (KMG-IV): sequencing the most valuable type-strain genomes for metagenomic binning, comparative biology and taxonomic classification.</title>
        <authorList>
            <person name="Goeker M."/>
        </authorList>
    </citation>
    <scope>NUCLEOTIDE SEQUENCE [LARGE SCALE GENOMIC DNA]</scope>
    <source>
        <strain evidence="2 3">DSM 17273</strain>
    </source>
</reference>
<evidence type="ECO:0000313" key="2">
    <source>
        <dbReference type="EMBL" id="MDR6223246.1"/>
    </source>
</evidence>
<protein>
    <submittedName>
        <fullName evidence="2">Uncharacterized protein</fullName>
    </submittedName>
</protein>
<name>A0AA90TZU6_9EURY</name>
<accession>A0AA90TZU6</accession>